<reference evidence="1 2" key="1">
    <citation type="submission" date="2019-07" db="EMBL/GenBank/DDBJ databases">
        <title>Whole genome shotgun sequence of Meiothermus hypogaeus NBRC 106114.</title>
        <authorList>
            <person name="Hosoyama A."/>
            <person name="Uohara A."/>
            <person name="Ohji S."/>
            <person name="Ichikawa N."/>
        </authorList>
    </citation>
    <scope>NUCLEOTIDE SEQUENCE [LARGE SCALE GENOMIC DNA]</scope>
    <source>
        <strain evidence="1 2">NBRC 106114</strain>
    </source>
</reference>
<accession>A0A511R364</accession>
<protein>
    <submittedName>
        <fullName evidence="1">Uncharacterized protein</fullName>
    </submittedName>
</protein>
<dbReference type="EMBL" id="BJXL01000072">
    <property type="protein sequence ID" value="GEM84029.1"/>
    <property type="molecule type" value="Genomic_DNA"/>
</dbReference>
<evidence type="ECO:0000313" key="2">
    <source>
        <dbReference type="Proteomes" id="UP000321197"/>
    </source>
</evidence>
<dbReference type="OrthoDB" id="29183at2"/>
<evidence type="ECO:0000313" key="1">
    <source>
        <dbReference type="EMBL" id="GEM84029.1"/>
    </source>
</evidence>
<dbReference type="AlphaFoldDB" id="A0A511R364"/>
<comment type="caution">
    <text evidence="1">The sequence shown here is derived from an EMBL/GenBank/DDBJ whole genome shotgun (WGS) entry which is preliminary data.</text>
</comment>
<proteinExistence type="predicted"/>
<dbReference type="RefSeq" id="WP_119342103.1">
    <property type="nucleotide sequence ID" value="NZ_BJXL01000072.1"/>
</dbReference>
<sequence length="599" mass="67236">MKAGLVELLELYEYKVDDLVAGTEPKGGMAGLTRLRQTLIQSNLPGPLAKKFRDIDARFKAHRPGYKTAVDEGSAPDLGTILVEEDSPAASPEREALEKLAEAVYWSRLERDLLRTAKSFNHGKRDELRMTYAILQNLEAYSKSPQFAQDYNLSRFVLAHPIPSVSDPRVHLEDPVVAKNMLMELFREAFALSGKLKLPPEETVPYIRRFARRVLESEGSLRTSIRGPSLETLRRALEEAHRQNLSIGEIRALEERLQAAAAEERRMSLVMEDDRGRFSAAIERLTTLLTRYLPSPRGEASWPHIPPKILGSQSPEYGLQAVPHDARALNLRLMPQRFYFWNHEIGISQAGKLFGLSVDGQERMIEEGAAFSLTLPDAELHVIRYQDYLHLRIEPREAATLSNLLAEGRVMAFLMWPENHFAYLRLLRALSARFKGEVNYALFSPESAGKYGEAPIDNLQDFARKGLEVVKGRIERNSSWTAYLAEVARALELESYAQVLRLELSEWLGFSPPSRDTLGENVDSTTVGDSPSTVKAGSAVLSLRYQDDAVYVSSTGLVPRKLLDLMIWMVPEGGLVLAREGVRVAHSLVIIQPQNRPVS</sequence>
<organism evidence="1 2">
    <name type="scientific">Meiothermus hypogaeus NBRC 106114</name>
    <dbReference type="NCBI Taxonomy" id="1227553"/>
    <lineage>
        <taxon>Bacteria</taxon>
        <taxon>Thermotogati</taxon>
        <taxon>Deinococcota</taxon>
        <taxon>Deinococci</taxon>
        <taxon>Thermales</taxon>
        <taxon>Thermaceae</taxon>
        <taxon>Meiothermus</taxon>
    </lineage>
</organism>
<name>A0A511R364_9DEIN</name>
<gene>
    <name evidence="1" type="ORF">MHY01S_21950</name>
</gene>
<dbReference type="Proteomes" id="UP000321197">
    <property type="component" value="Unassembled WGS sequence"/>
</dbReference>